<reference evidence="1" key="1">
    <citation type="submission" date="2018-12" db="EMBL/GenBank/DDBJ databases">
        <title>Novel natural products biosynthetic potential of the class Ktedonobacteria.</title>
        <authorList>
            <person name="Zheng Y."/>
            <person name="Saitou A."/>
            <person name="Wang C.M."/>
            <person name="Toyoda A."/>
            <person name="Minakuchi Y."/>
            <person name="Sekiguchi Y."/>
            <person name="Ueda K."/>
            <person name="Takano H."/>
            <person name="Sakai Y."/>
            <person name="Yokota A."/>
            <person name="Yabe S."/>
        </authorList>
    </citation>
    <scope>NUCLEOTIDE SEQUENCE</scope>
    <source>
        <strain evidence="1">COM3</strain>
    </source>
</reference>
<protein>
    <submittedName>
        <fullName evidence="1">Uncharacterized protein</fullName>
    </submittedName>
</protein>
<sequence length="65" mass="7541">MQPYSSFTNLKIVHDQQVQESIERARLAAELRNKKRGLLSRVLAAIRQNYEKETVSCKVQELVQP</sequence>
<dbReference type="AlphaFoldDB" id="A0A455SGB3"/>
<proteinExistence type="predicted"/>
<organism evidence="1">
    <name type="scientific">Thermosporothrix sp. COM3</name>
    <dbReference type="NCBI Taxonomy" id="2490863"/>
    <lineage>
        <taxon>Bacteria</taxon>
        <taxon>Bacillati</taxon>
        <taxon>Chloroflexota</taxon>
        <taxon>Ktedonobacteria</taxon>
        <taxon>Ktedonobacterales</taxon>
        <taxon>Thermosporotrichaceae</taxon>
        <taxon>Thermosporothrix</taxon>
    </lineage>
</organism>
<name>A0A455SGB3_9CHLR</name>
<evidence type="ECO:0000313" key="1">
    <source>
        <dbReference type="EMBL" id="BBH87503.1"/>
    </source>
</evidence>
<gene>
    <name evidence="1" type="ORF">KTC_22540</name>
</gene>
<accession>A0A455SGB3</accession>
<dbReference type="EMBL" id="AP019376">
    <property type="protein sequence ID" value="BBH87503.1"/>
    <property type="molecule type" value="Genomic_DNA"/>
</dbReference>